<dbReference type="Pfam" id="PF00391">
    <property type="entry name" value="PEP-utilizers"/>
    <property type="match status" value="1"/>
</dbReference>
<reference evidence="5" key="1">
    <citation type="submission" date="2025-08" db="UniProtKB">
        <authorList>
            <consortium name="RefSeq"/>
        </authorList>
    </citation>
    <scope>IDENTIFICATION</scope>
</reference>
<dbReference type="RefSeq" id="XP_028967414.1">
    <property type="nucleotide sequence ID" value="XM_029111581.1"/>
</dbReference>
<comment type="similarity">
    <text evidence="1">Belongs to the PEP-utilizing enzyme family.</text>
</comment>
<sequence>MCAPPEPNNLDWIPWFRYVILRIILWISRNSRKMRFAPLIDLLSKDPFVYGAIPNPREFEEEWPYPTKRLQAKKIDDKVAIFCTSPSGQMLAINFARKSDRIASLFLYLRTLAASYVFTKELSVDLSTEDTFAIDGLKLECVIPMRRWRISFNGLLRNQATGKDEHVRFVFTANFINNLADLGGFQSERHLALTLCKNPSLELLPLVSNPESLNDHLREIDTLVQTYSFVGKLRTRENVPGAESYEEEVYAFGQKTRSHEKESSAVESLGCFMGYTRNGISCYVEASRIANLSPSLTSGAILYPSFVHTPIDRITENIMNGDRIRNEFVLQSGKCLPSMKVQLLEELENSSFIVQFNSEYRRREVRFFKMSLDDREGFGVFIGGLGTRVTPMIPKVAKHMINTSPRSTSNVVSFEDASCSDGSLTGGKASSLAVLTELASESKKFKVARGVAVTTEAYSKFIGQREVSGAIDHLQSSIVDQLRADELRRICENAVSTIGRQPLPLEVRGDIERQLRRIFEDVDTTKFAVRSSACGEDSEDMSAAGQMETLLGVKGLSKIFESVAKCWASQFSFVAVQYRRRYGQPVNCPMAVCIQEMVPSEVSGVMFTVDPVTSNPAYITVTANYGLGESVVAATADPDTFVLEKTPSGGRVISSSIGSKKLRTVMLDGGGTQDITDVRDGSSEACLTEDRLSQLAAAARAVEEHYASQRDTEWAFAPGGQLFMLQARPVTSAHVLDSEFESYHETDEGIVCEYDCLSKANVGEVFGGSPSPLTLDTTFRSFCRMFKAMTVKMQGLKPYEAHFSRDQFFFRQNAQCFFGTFTMMTDYTRDDVISKGFSISMCGRIIDDEIVKVGAENKRRYAIRPMRPNLLHFIRDLWKADRALEEAEVFVRNTEHSLEDCKTSKEMLIRILSSTDLQETALEGHSKQMFFGTINNVLALTLLSHSEGGYTARVYGDFAKMVASCNNLVSADVPLSLQKLSLQAQEDYGLGFKTLPVEEALEKLRQDSTASAGLFTKFLKEHGHRCLNEFDLVSRPWGMDPTPVVKTIQSMIGVTELAEKSETSLDDLIQSLDIKLNLPKRLALRYVLKRVRKGIANRERAKSNLILASHKYRLLFRQLADQLVREGLIPDPELMFFLVPSEIYQLIESRSPKIIVRAMNRMRIKEKAAKDVYPEHVTGLPVKPINWAPVSLDVKGTRRMEGTPVSQGTAIATARVVMSIDDADQIQKGDILITYATDIGWSPYFPLLGGVVTELGGLISHGAVVAREYGLPCIVAAHGATQLFRSGEKVLLDGSNGFIQTVE</sequence>
<evidence type="ECO:0000259" key="2">
    <source>
        <dbReference type="Pfam" id="PF00391"/>
    </source>
</evidence>
<keyword evidence="4" id="KW-1185">Reference proteome</keyword>
<proteinExistence type="inferred from homology"/>
<dbReference type="SUPFAM" id="SSF56059">
    <property type="entry name" value="Glutathione synthetase ATP-binding domain-like"/>
    <property type="match status" value="1"/>
</dbReference>
<dbReference type="Gene3D" id="3.30.1490.20">
    <property type="entry name" value="ATP-grasp fold, A domain"/>
    <property type="match status" value="1"/>
</dbReference>
<evidence type="ECO:0000256" key="1">
    <source>
        <dbReference type="ARBA" id="ARBA00007837"/>
    </source>
</evidence>
<dbReference type="InterPro" id="IPR036637">
    <property type="entry name" value="Phosphohistidine_dom_sf"/>
</dbReference>
<dbReference type="GO" id="GO:0005524">
    <property type="term" value="F:ATP binding"/>
    <property type="evidence" value="ECO:0007669"/>
    <property type="project" value="InterPro"/>
</dbReference>
<dbReference type="SUPFAM" id="SSF52009">
    <property type="entry name" value="Phosphohistidine domain"/>
    <property type="match status" value="1"/>
</dbReference>
<dbReference type="Gene3D" id="3.50.30.10">
    <property type="entry name" value="Phosphohistidine domain"/>
    <property type="match status" value="1"/>
</dbReference>
<dbReference type="Proteomes" id="UP000694867">
    <property type="component" value="Unplaced"/>
</dbReference>
<dbReference type="PANTHER" id="PTHR43615:SF1">
    <property type="entry name" value="PPDK_N DOMAIN-CONTAINING PROTEIN"/>
    <property type="match status" value="1"/>
</dbReference>
<dbReference type="InterPro" id="IPR008279">
    <property type="entry name" value="PEP-util_enz_mobile_dom"/>
</dbReference>
<dbReference type="KEGG" id="goe:100903989"/>
<dbReference type="GeneID" id="100903989"/>
<name>A0AAJ7SF04_9ACAR</name>
<dbReference type="GO" id="GO:0016301">
    <property type="term" value="F:kinase activity"/>
    <property type="evidence" value="ECO:0007669"/>
    <property type="project" value="InterPro"/>
</dbReference>
<feature type="domain" description="Pyruvate phosphate dikinase AMP/ATP-binding" evidence="3">
    <location>
        <begin position="424"/>
        <end position="733"/>
    </location>
</feature>
<feature type="domain" description="PEP-utilising enzyme mobile" evidence="2">
    <location>
        <begin position="1226"/>
        <end position="1297"/>
    </location>
</feature>
<dbReference type="PANTHER" id="PTHR43615">
    <property type="entry name" value="PHOSPHOENOLPYRUVATE SYNTHASE-RELATED"/>
    <property type="match status" value="1"/>
</dbReference>
<gene>
    <name evidence="5" type="primary">LOC100903989</name>
</gene>
<protein>
    <submittedName>
        <fullName evidence="5">Uncharacterized protein LOC100903989</fullName>
    </submittedName>
</protein>
<dbReference type="InterPro" id="IPR002192">
    <property type="entry name" value="PPDK_AMP/ATP-bd"/>
</dbReference>
<dbReference type="Pfam" id="PF01326">
    <property type="entry name" value="PPDK_N"/>
    <property type="match status" value="1"/>
</dbReference>
<accession>A0AAJ7SF04</accession>
<evidence type="ECO:0000313" key="4">
    <source>
        <dbReference type="Proteomes" id="UP000694867"/>
    </source>
</evidence>
<evidence type="ECO:0000259" key="3">
    <source>
        <dbReference type="Pfam" id="PF01326"/>
    </source>
</evidence>
<dbReference type="InterPro" id="IPR051549">
    <property type="entry name" value="PEP_Utilizing_Enz"/>
</dbReference>
<dbReference type="InterPro" id="IPR013815">
    <property type="entry name" value="ATP_grasp_subdomain_1"/>
</dbReference>
<evidence type="ECO:0000313" key="5">
    <source>
        <dbReference type="RefSeq" id="XP_028967414.1"/>
    </source>
</evidence>
<dbReference type="Gene3D" id="3.30.470.20">
    <property type="entry name" value="ATP-grasp fold, B domain"/>
    <property type="match status" value="1"/>
</dbReference>
<organism evidence="4 5">
    <name type="scientific">Galendromus occidentalis</name>
    <name type="common">western predatory mite</name>
    <dbReference type="NCBI Taxonomy" id="34638"/>
    <lineage>
        <taxon>Eukaryota</taxon>
        <taxon>Metazoa</taxon>
        <taxon>Ecdysozoa</taxon>
        <taxon>Arthropoda</taxon>
        <taxon>Chelicerata</taxon>
        <taxon>Arachnida</taxon>
        <taxon>Acari</taxon>
        <taxon>Parasitiformes</taxon>
        <taxon>Mesostigmata</taxon>
        <taxon>Gamasina</taxon>
        <taxon>Phytoseioidea</taxon>
        <taxon>Phytoseiidae</taxon>
        <taxon>Typhlodrominae</taxon>
        <taxon>Galendromus</taxon>
    </lineage>
</organism>